<dbReference type="CDD" id="cd06225">
    <property type="entry name" value="HAMP"/>
    <property type="match status" value="1"/>
</dbReference>
<dbReference type="InterPro" id="IPR050640">
    <property type="entry name" value="Bact_2-comp_sensor_kinase"/>
</dbReference>
<feature type="domain" description="HAMP" evidence="6">
    <location>
        <begin position="326"/>
        <end position="378"/>
    </location>
</feature>
<dbReference type="Pfam" id="PF02518">
    <property type="entry name" value="HATPase_c"/>
    <property type="match status" value="1"/>
</dbReference>
<reference evidence="7 8" key="1">
    <citation type="submission" date="2018-12" db="EMBL/GenBank/DDBJ databases">
        <title>Genome sequence from the cellulolytic species, Caldicellulosiruptor changbaiensis.</title>
        <authorList>
            <person name="Blumer-Schuette S.E."/>
            <person name="Mendoza C."/>
        </authorList>
    </citation>
    <scope>NUCLEOTIDE SEQUENCE [LARGE SCALE GENOMIC DNA]</scope>
    <source>
        <strain evidence="7 8">CBS-Z</strain>
    </source>
</reference>
<dbReference type="EMBL" id="CP034791">
    <property type="protein sequence ID" value="AZT91210.1"/>
    <property type="molecule type" value="Genomic_DNA"/>
</dbReference>
<dbReference type="Proteomes" id="UP000282930">
    <property type="component" value="Chromosome"/>
</dbReference>
<accession>A0A3T0D7U7</accession>
<keyword evidence="3" id="KW-0808">Transferase</keyword>
<organism evidence="7 8">
    <name type="scientific">Caldicellulosiruptor changbaiensis</name>
    <dbReference type="NCBI Taxonomy" id="1222016"/>
    <lineage>
        <taxon>Bacteria</taxon>
        <taxon>Bacillati</taxon>
        <taxon>Bacillota</taxon>
        <taxon>Bacillota incertae sedis</taxon>
        <taxon>Caldicellulosiruptorales</taxon>
        <taxon>Caldicellulosiruptoraceae</taxon>
        <taxon>Caldicellulosiruptor</taxon>
    </lineage>
</organism>
<comment type="subcellular location">
    <subcellularLocation>
        <location evidence="1">Membrane</location>
    </subcellularLocation>
</comment>
<dbReference type="InterPro" id="IPR010559">
    <property type="entry name" value="Sig_transdc_His_kin_internal"/>
</dbReference>
<dbReference type="GO" id="GO:0016020">
    <property type="term" value="C:membrane"/>
    <property type="evidence" value="ECO:0007669"/>
    <property type="project" value="UniProtKB-SubCell"/>
</dbReference>
<evidence type="ECO:0000256" key="1">
    <source>
        <dbReference type="ARBA" id="ARBA00004370"/>
    </source>
</evidence>
<dbReference type="Pfam" id="PF06580">
    <property type="entry name" value="His_kinase"/>
    <property type="match status" value="1"/>
</dbReference>
<dbReference type="Pfam" id="PF00672">
    <property type="entry name" value="HAMP"/>
    <property type="match status" value="1"/>
</dbReference>
<keyword evidence="5" id="KW-0812">Transmembrane</keyword>
<proteinExistence type="predicted"/>
<sequence>MGKSKGILDRFLKYYRSISIDKKFLAVAYIQIFIPIILIGVVSFRISSDLIFEKYIGYTSDVIKTARLRIVDKINELNLITQDVLYQSELYNVLEKAQRKIDYYDDVASFTNKLRKIILGHRDIQSIGIFTKDKKLCIVDNTSQKKGLDEIVPLAITFERLYRIASNGDGKPVWYVANIDGENENNPVVLIVRLINNPRTLKFQGILAIMVNTELFTKTFSELVAEKSQAISLIGQNTFVCTKGQLNKQEVMKLTDSIKNENGVVTYTSKESIVNVLPIKEVNWYIVTSIPVKVLFKDIDKLRIWLIILCFLSFMITSATALLLSMDFLKPISAIVEATKKVRSGEYTTINDLERKDELGLLIENFNSMVQKINHLINSIYKEQITRKEAEIKALQSQLNPHFLFNILESINWLAQLNGVSQISDVVIALSRLLEVNLKEEKFLPLEEELKYITSYISILKINFGEENLKLEIDADKKALKFRIPKLLIQPLVENSVFHGIRPKGRGKIFIGCYVFDEKLNIIVKDDGIGMNPEKLNKIRDGLADELEFDQEEKSYTRIGLLNVVKRLKLIYGSNAHFSIESVPNKGTTIKIEILVEAIEKVYEDNLEYL</sequence>
<protein>
    <submittedName>
        <fullName evidence="7">Sensor histidine kinase</fullName>
    </submittedName>
</protein>
<dbReference type="InterPro" id="IPR003594">
    <property type="entry name" value="HATPase_dom"/>
</dbReference>
<keyword evidence="5" id="KW-0472">Membrane</keyword>
<dbReference type="Gene3D" id="3.30.565.10">
    <property type="entry name" value="Histidine kinase-like ATPase, C-terminal domain"/>
    <property type="match status" value="1"/>
</dbReference>
<dbReference type="GO" id="GO:0000155">
    <property type="term" value="F:phosphorelay sensor kinase activity"/>
    <property type="evidence" value="ECO:0007669"/>
    <property type="project" value="InterPro"/>
</dbReference>
<feature type="transmembrane region" description="Helical" evidence="5">
    <location>
        <begin position="304"/>
        <end position="324"/>
    </location>
</feature>
<keyword evidence="4 7" id="KW-0418">Kinase</keyword>
<evidence type="ECO:0000313" key="8">
    <source>
        <dbReference type="Proteomes" id="UP000282930"/>
    </source>
</evidence>
<keyword evidence="8" id="KW-1185">Reference proteome</keyword>
<evidence type="ECO:0000256" key="5">
    <source>
        <dbReference type="SAM" id="Phobius"/>
    </source>
</evidence>
<dbReference type="PANTHER" id="PTHR34220:SF7">
    <property type="entry name" value="SENSOR HISTIDINE KINASE YPDA"/>
    <property type="match status" value="1"/>
</dbReference>
<gene>
    <name evidence="7" type="ORF">ELD05_11535</name>
</gene>
<dbReference type="InterPro" id="IPR003660">
    <property type="entry name" value="HAMP_dom"/>
</dbReference>
<dbReference type="InterPro" id="IPR036890">
    <property type="entry name" value="HATPase_C_sf"/>
</dbReference>
<dbReference type="PROSITE" id="PS50885">
    <property type="entry name" value="HAMP"/>
    <property type="match status" value="1"/>
</dbReference>
<evidence type="ECO:0000256" key="3">
    <source>
        <dbReference type="ARBA" id="ARBA00022679"/>
    </source>
</evidence>
<dbReference type="KEGG" id="ccha:ELD05_11535"/>
<feature type="transmembrane region" description="Helical" evidence="5">
    <location>
        <begin position="24"/>
        <end position="44"/>
    </location>
</feature>
<dbReference type="SUPFAM" id="SSF158472">
    <property type="entry name" value="HAMP domain-like"/>
    <property type="match status" value="1"/>
</dbReference>
<dbReference type="Gene3D" id="1.10.8.500">
    <property type="entry name" value="HAMP domain in histidine kinase"/>
    <property type="match status" value="1"/>
</dbReference>
<dbReference type="Gene3D" id="3.30.450.20">
    <property type="entry name" value="PAS domain"/>
    <property type="match status" value="1"/>
</dbReference>
<dbReference type="SUPFAM" id="SSF55874">
    <property type="entry name" value="ATPase domain of HSP90 chaperone/DNA topoisomerase II/histidine kinase"/>
    <property type="match status" value="1"/>
</dbReference>
<dbReference type="AlphaFoldDB" id="A0A3T0D7U7"/>
<evidence type="ECO:0000313" key="7">
    <source>
        <dbReference type="EMBL" id="AZT91210.1"/>
    </source>
</evidence>
<keyword evidence="5" id="KW-1133">Transmembrane helix</keyword>
<evidence type="ECO:0000256" key="2">
    <source>
        <dbReference type="ARBA" id="ARBA00022553"/>
    </source>
</evidence>
<dbReference type="PANTHER" id="PTHR34220">
    <property type="entry name" value="SENSOR HISTIDINE KINASE YPDA"/>
    <property type="match status" value="1"/>
</dbReference>
<keyword evidence="2" id="KW-0597">Phosphoprotein</keyword>
<evidence type="ECO:0000259" key="6">
    <source>
        <dbReference type="PROSITE" id="PS50885"/>
    </source>
</evidence>
<name>A0A3T0D7U7_9FIRM</name>
<evidence type="ECO:0000256" key="4">
    <source>
        <dbReference type="ARBA" id="ARBA00022777"/>
    </source>
</evidence>
<dbReference type="RefSeq" id="WP_127352546.1">
    <property type="nucleotide sequence ID" value="NZ_CP034791.1"/>
</dbReference>
<dbReference type="SMART" id="SM00304">
    <property type="entry name" value="HAMP"/>
    <property type="match status" value="1"/>
</dbReference>